<evidence type="ECO:0000259" key="10">
    <source>
        <dbReference type="PROSITE" id="PS50235"/>
    </source>
</evidence>
<evidence type="ECO:0000256" key="3">
    <source>
        <dbReference type="ARBA" id="ARBA00022670"/>
    </source>
</evidence>
<dbReference type="GO" id="GO:0004843">
    <property type="term" value="F:cysteine-type deubiquitinase activity"/>
    <property type="evidence" value="ECO:0007669"/>
    <property type="project" value="UniProtKB-UniRule"/>
</dbReference>
<dbReference type="PANTHER" id="PTHR24006:SF747">
    <property type="entry name" value="UBIQUITIN CARBOXYL-TERMINAL HYDROLASE 20"/>
    <property type="match status" value="1"/>
</dbReference>
<reference evidence="11" key="1">
    <citation type="submission" date="2024-03" db="EMBL/GenBank/DDBJ databases">
        <title>WGS assembly of Saponaria officinalis var. Norfolk2.</title>
        <authorList>
            <person name="Jenkins J."/>
            <person name="Shu S."/>
            <person name="Grimwood J."/>
            <person name="Barry K."/>
            <person name="Goodstein D."/>
            <person name="Schmutz J."/>
            <person name="Leebens-Mack J."/>
            <person name="Osbourn A."/>
        </authorList>
    </citation>
    <scope>NUCLEOTIDE SEQUENCE [LARGE SCALE GENOMIC DNA]</scope>
    <source>
        <strain evidence="11">JIC</strain>
    </source>
</reference>
<dbReference type="InterPro" id="IPR018200">
    <property type="entry name" value="USP_CS"/>
</dbReference>
<feature type="compositionally biased region" description="Polar residues" evidence="9">
    <location>
        <begin position="782"/>
        <end position="801"/>
    </location>
</feature>
<evidence type="ECO:0000256" key="1">
    <source>
        <dbReference type="ARBA" id="ARBA00000707"/>
    </source>
</evidence>
<dbReference type="PROSITE" id="PS00973">
    <property type="entry name" value="USP_2"/>
    <property type="match status" value="1"/>
</dbReference>
<keyword evidence="3 8" id="KW-0645">Protease</keyword>
<dbReference type="InterPro" id="IPR038765">
    <property type="entry name" value="Papain-like_cys_pep_sf"/>
</dbReference>
<name>A0AAW1H377_SAPOF</name>
<evidence type="ECO:0000313" key="12">
    <source>
        <dbReference type="Proteomes" id="UP001443914"/>
    </source>
</evidence>
<dbReference type="EC" id="3.4.19.12" evidence="8"/>
<dbReference type="GO" id="GO:0005829">
    <property type="term" value="C:cytosol"/>
    <property type="evidence" value="ECO:0007669"/>
    <property type="project" value="TreeGrafter"/>
</dbReference>
<keyword evidence="5 8" id="KW-0378">Hydrolase</keyword>
<evidence type="ECO:0000313" key="11">
    <source>
        <dbReference type="EMBL" id="KAK9667835.1"/>
    </source>
</evidence>
<dbReference type="PROSITE" id="PS50235">
    <property type="entry name" value="USP_3"/>
    <property type="match status" value="1"/>
</dbReference>
<keyword evidence="6 8" id="KW-0788">Thiol protease</keyword>
<evidence type="ECO:0000256" key="8">
    <source>
        <dbReference type="RuleBase" id="RU366025"/>
    </source>
</evidence>
<dbReference type="InterPro" id="IPR050164">
    <property type="entry name" value="Peptidase_C19"/>
</dbReference>
<dbReference type="InterPro" id="IPR001394">
    <property type="entry name" value="Peptidase_C19_UCH"/>
</dbReference>
<gene>
    <name evidence="11" type="ORF">RND81_13G014200</name>
</gene>
<dbReference type="GO" id="GO:0006508">
    <property type="term" value="P:proteolysis"/>
    <property type="evidence" value="ECO:0007669"/>
    <property type="project" value="UniProtKB-KW"/>
</dbReference>
<dbReference type="GO" id="GO:0005634">
    <property type="term" value="C:nucleus"/>
    <property type="evidence" value="ECO:0007669"/>
    <property type="project" value="TreeGrafter"/>
</dbReference>
<keyword evidence="12" id="KW-1185">Reference proteome</keyword>
<dbReference type="EMBL" id="JBDFQZ010000013">
    <property type="protein sequence ID" value="KAK9667835.1"/>
    <property type="molecule type" value="Genomic_DNA"/>
</dbReference>
<organism evidence="11 12">
    <name type="scientific">Saponaria officinalis</name>
    <name type="common">Common soapwort</name>
    <name type="synonym">Lychnis saponaria</name>
    <dbReference type="NCBI Taxonomy" id="3572"/>
    <lineage>
        <taxon>Eukaryota</taxon>
        <taxon>Viridiplantae</taxon>
        <taxon>Streptophyta</taxon>
        <taxon>Embryophyta</taxon>
        <taxon>Tracheophyta</taxon>
        <taxon>Spermatophyta</taxon>
        <taxon>Magnoliopsida</taxon>
        <taxon>eudicotyledons</taxon>
        <taxon>Gunneridae</taxon>
        <taxon>Pentapetalae</taxon>
        <taxon>Caryophyllales</taxon>
        <taxon>Caryophyllaceae</taxon>
        <taxon>Caryophylleae</taxon>
        <taxon>Saponaria</taxon>
    </lineage>
</organism>
<evidence type="ECO:0000256" key="6">
    <source>
        <dbReference type="ARBA" id="ARBA00022807"/>
    </source>
</evidence>
<accession>A0AAW1H377</accession>
<keyword evidence="4 8" id="KW-0833">Ubl conjugation pathway</keyword>
<feature type="region of interest" description="Disordered" evidence="9">
    <location>
        <begin position="370"/>
        <end position="389"/>
    </location>
</feature>
<evidence type="ECO:0000256" key="2">
    <source>
        <dbReference type="ARBA" id="ARBA00009085"/>
    </source>
</evidence>
<dbReference type="PANTHER" id="PTHR24006">
    <property type="entry name" value="UBIQUITIN CARBOXYL-TERMINAL HYDROLASE"/>
    <property type="match status" value="1"/>
</dbReference>
<dbReference type="Gene3D" id="3.90.70.10">
    <property type="entry name" value="Cysteine proteinases"/>
    <property type="match status" value="1"/>
</dbReference>
<evidence type="ECO:0000256" key="5">
    <source>
        <dbReference type="ARBA" id="ARBA00022801"/>
    </source>
</evidence>
<dbReference type="FunFam" id="3.90.70.10:FF:000116">
    <property type="entry name" value="Ubiquitin carboxyl-terminal hydrolase 20"/>
    <property type="match status" value="1"/>
</dbReference>
<comment type="catalytic activity">
    <reaction evidence="1 8">
        <text>Thiol-dependent hydrolysis of ester, thioester, amide, peptide and isopeptide bonds formed by the C-terminal Gly of ubiquitin (a 76-residue protein attached to proteins as an intracellular targeting signal).</text>
        <dbReference type="EC" id="3.4.19.12"/>
    </reaction>
</comment>
<comment type="caution">
    <text evidence="11">The sequence shown here is derived from an EMBL/GenBank/DDBJ whole genome shotgun (WGS) entry which is preliminary data.</text>
</comment>
<evidence type="ECO:0000256" key="7">
    <source>
        <dbReference type="ARBA" id="ARBA00037450"/>
    </source>
</evidence>
<dbReference type="GO" id="GO:0016579">
    <property type="term" value="P:protein deubiquitination"/>
    <property type="evidence" value="ECO:0007669"/>
    <property type="project" value="InterPro"/>
</dbReference>
<protein>
    <recommendedName>
        <fullName evidence="8">Ubiquitin carboxyl-terminal hydrolase</fullName>
        <ecNumber evidence="8">3.4.19.12</ecNumber>
    </recommendedName>
</protein>
<dbReference type="SUPFAM" id="SSF54001">
    <property type="entry name" value="Cysteine proteinases"/>
    <property type="match status" value="1"/>
</dbReference>
<comment type="similarity">
    <text evidence="2 8">Belongs to the peptidase C19 family.</text>
</comment>
<feature type="region of interest" description="Disordered" evidence="9">
    <location>
        <begin position="782"/>
        <end position="805"/>
    </location>
</feature>
<dbReference type="Pfam" id="PF00443">
    <property type="entry name" value="UCH"/>
    <property type="match status" value="1"/>
</dbReference>
<sequence>MEENPVIKTLEVENPSPNFDNSEEFLGGSIIETVESDEVLGMRENPFDETVIFKDSLMDFDKYSDVIVAQETKTLKIDEIVRNVEFDTMQLENPVSDCCEKEGIQDDLVVKTLEKEGIDDDSVVKTLEEFPETMKLGNPVSECCDDAQAAKTLEEFTQDVVTEVGNVLECDGNDGDKSENVRLDEILRLSGESEDADFEGRVHVDELIENSINFGRGCGDAGDNANVDKRNVNTDGIVGPLRQYLPKHCGCYECFEREQSRKRCNCGQCFDGEDNYDEGRGMMGYYSNSYDNRIDHPYYNHQLMAQLYRNNDRFSRRRMDNPISKREHDWRMKRDPEYRNYYIYSRQYPIEGEAEDSPLNNLSFMNGGDGFMEREDRQNRNRNRNRSSELSESEQCLVGAGLANLGNTCFLNAVIQCFIHTASFVEGIQSLKHEASSHGKDEFCVLCAVCRQVEYSLTFLGKIIAPYNLVDNLNHISSDFRRYQQEDAHEFLQCLLDKIDSHWFTHEVNADEASSSHDSLMKQVFGGRLLSQLHCCECGHNSDSYEPVNNLSLEIEDVDDLESALKSFTTVENLQDFTCGSCNEKVRVEKQLLLDQGPSVAALHLKRFKSDGIRTEKIDKMVKYPLEFDLEPYTNGARNDNENLKYELYAFVVHIGLSSTLGHYFCYIRTSPNTWYRFDDSKVTRVSESTALDQEAYILFYARNGTPWFSDLLEKWRALLEQKSNASPKSVLDTTNLPATTSVQPGVNLNGCKDTDITSSALVIYAEPLSCLKPDELQKENPSVLAQESTEANTSGVSSLSEPVHNDVLVRNTEVDFQVLEEANGCSNEPSTCQKNDNLSVGGPKYDGVDVNPCISTEPKSSEESAAEQVTYEIPLDHLKVEEKASSLTTVKGRSGKARRDLDRKEAAKYVKLSGIPFDRRRILMACLSKKRRKSSCSTHKQFPKKRVKISPKRPLRAVAATV</sequence>
<dbReference type="InterPro" id="IPR028889">
    <property type="entry name" value="USP"/>
</dbReference>
<feature type="domain" description="USP" evidence="10">
    <location>
        <begin position="400"/>
        <end position="704"/>
    </location>
</feature>
<dbReference type="Proteomes" id="UP001443914">
    <property type="component" value="Unassembled WGS sequence"/>
</dbReference>
<comment type="function">
    <text evidence="7 8">Recognizes and hydrolyzes the peptide bond at the C-terminal Gly of ubiquitin. Involved in the processing of poly-ubiquitin precursors as well as that of ubiquitinated proteins.</text>
</comment>
<dbReference type="AlphaFoldDB" id="A0AAW1H377"/>
<evidence type="ECO:0000256" key="4">
    <source>
        <dbReference type="ARBA" id="ARBA00022786"/>
    </source>
</evidence>
<evidence type="ECO:0000256" key="9">
    <source>
        <dbReference type="SAM" id="MobiDB-lite"/>
    </source>
</evidence>
<proteinExistence type="inferred from homology"/>
<dbReference type="PROSITE" id="PS00972">
    <property type="entry name" value="USP_1"/>
    <property type="match status" value="1"/>
</dbReference>